<evidence type="ECO:0000256" key="3">
    <source>
        <dbReference type="ARBA" id="ARBA00022679"/>
    </source>
</evidence>
<dbReference type="Pfam" id="PF13632">
    <property type="entry name" value="Glyco_trans_2_3"/>
    <property type="match status" value="1"/>
</dbReference>
<dbReference type="InterPro" id="IPR001173">
    <property type="entry name" value="Glyco_trans_2-like"/>
</dbReference>
<keyword evidence="5" id="KW-1133">Transmembrane helix</keyword>
<dbReference type="EC" id="2.4.1.32" evidence="10"/>
<keyword evidence="11" id="KW-1185">Reference proteome</keyword>
<keyword evidence="3 10" id="KW-0808">Transferase</keyword>
<sequence length="95" mass="10861">MSEPDPDFLLRVVPFLLHNSDLALVQAHWRFDECLLTKLQEMSLDYHFIAEQEVGSFVHEFFGFNGSGGIWRVAAMKEVGGWDDRTTAEDMDLAI</sequence>
<dbReference type="GO" id="GO:0047259">
    <property type="term" value="F:glucomannan 4-beta-mannosyltransferase activity"/>
    <property type="evidence" value="ECO:0007669"/>
    <property type="project" value="UniProtKB-EC"/>
</dbReference>
<evidence type="ECO:0000256" key="4">
    <source>
        <dbReference type="ARBA" id="ARBA00022692"/>
    </source>
</evidence>
<keyword evidence="8" id="KW-0961">Cell wall biogenesis/degradation</keyword>
<gene>
    <name evidence="10" type="primary">CSLA2</name>
    <name evidence="10" type="ORF">AAHA92_31237</name>
</gene>
<dbReference type="PANTHER" id="PTHR32044:SF17">
    <property type="entry name" value="GLUCOMANNAN 4-BETA-MANNOSYLTRANSFERASE 2"/>
    <property type="match status" value="1"/>
</dbReference>
<feature type="domain" description="Glycosyltransferase 2-like" evidence="9">
    <location>
        <begin position="4"/>
        <end position="94"/>
    </location>
</feature>
<evidence type="ECO:0000256" key="7">
    <source>
        <dbReference type="ARBA" id="ARBA00023136"/>
    </source>
</evidence>
<evidence type="ECO:0000256" key="2">
    <source>
        <dbReference type="ARBA" id="ARBA00022676"/>
    </source>
</evidence>
<dbReference type="Gene3D" id="3.90.550.10">
    <property type="entry name" value="Spore Coat Polysaccharide Biosynthesis Protein SpsA, Chain A"/>
    <property type="match status" value="1"/>
</dbReference>
<dbReference type="InterPro" id="IPR029044">
    <property type="entry name" value="Nucleotide-diphossugar_trans"/>
</dbReference>
<dbReference type="GO" id="GO:0071555">
    <property type="term" value="P:cell wall organization"/>
    <property type="evidence" value="ECO:0007669"/>
    <property type="project" value="UniProtKB-KW"/>
</dbReference>
<reference evidence="10 11" key="1">
    <citation type="submission" date="2024-06" db="EMBL/GenBank/DDBJ databases">
        <title>A chromosome level genome sequence of Diviner's sage (Salvia divinorum).</title>
        <authorList>
            <person name="Ford S.A."/>
            <person name="Ro D.-K."/>
            <person name="Ness R.W."/>
            <person name="Phillips M.A."/>
        </authorList>
    </citation>
    <scope>NUCLEOTIDE SEQUENCE [LARGE SCALE GENOMIC DNA]</scope>
    <source>
        <strain evidence="10">SAF-2024a</strain>
        <tissue evidence="10">Leaf</tissue>
    </source>
</reference>
<dbReference type="AlphaFoldDB" id="A0ABD1FTJ2"/>
<dbReference type="GO" id="GO:0000139">
    <property type="term" value="C:Golgi membrane"/>
    <property type="evidence" value="ECO:0007669"/>
    <property type="project" value="UniProtKB-SubCell"/>
</dbReference>
<dbReference type="PANTHER" id="PTHR32044">
    <property type="entry name" value="GLUCOMANNAN 4-BETA-MANNOSYLTRANSFERASE 9"/>
    <property type="match status" value="1"/>
</dbReference>
<name>A0ABD1FTJ2_SALDI</name>
<comment type="caution">
    <text evidence="10">The sequence shown here is derived from an EMBL/GenBank/DDBJ whole genome shotgun (WGS) entry which is preliminary data.</text>
</comment>
<keyword evidence="6" id="KW-0333">Golgi apparatus</keyword>
<keyword evidence="4" id="KW-0812">Transmembrane</keyword>
<keyword evidence="7" id="KW-0472">Membrane</keyword>
<dbReference type="SUPFAM" id="SSF53448">
    <property type="entry name" value="Nucleotide-diphospho-sugar transferases"/>
    <property type="match status" value="1"/>
</dbReference>
<evidence type="ECO:0000256" key="1">
    <source>
        <dbReference type="ARBA" id="ARBA00004653"/>
    </source>
</evidence>
<evidence type="ECO:0000313" key="10">
    <source>
        <dbReference type="EMBL" id="KAL1535150.1"/>
    </source>
</evidence>
<evidence type="ECO:0000256" key="6">
    <source>
        <dbReference type="ARBA" id="ARBA00023034"/>
    </source>
</evidence>
<evidence type="ECO:0000256" key="8">
    <source>
        <dbReference type="ARBA" id="ARBA00023316"/>
    </source>
</evidence>
<protein>
    <submittedName>
        <fullName evidence="10">Glucomannan 4-beta-mannosyltransferase 2</fullName>
        <ecNumber evidence="10">2.4.1.32</ecNumber>
    </submittedName>
</protein>
<evidence type="ECO:0000256" key="5">
    <source>
        <dbReference type="ARBA" id="ARBA00022989"/>
    </source>
</evidence>
<comment type="subcellular location">
    <subcellularLocation>
        <location evidence="1">Golgi apparatus membrane</location>
        <topology evidence="1">Multi-pass membrane protein</topology>
    </subcellularLocation>
</comment>
<evidence type="ECO:0000259" key="9">
    <source>
        <dbReference type="Pfam" id="PF13632"/>
    </source>
</evidence>
<accession>A0ABD1FTJ2</accession>
<proteinExistence type="predicted"/>
<dbReference type="Proteomes" id="UP001567538">
    <property type="component" value="Unassembled WGS sequence"/>
</dbReference>
<organism evidence="10 11">
    <name type="scientific">Salvia divinorum</name>
    <name type="common">Maria pastora</name>
    <name type="synonym">Diviner's sage</name>
    <dbReference type="NCBI Taxonomy" id="28513"/>
    <lineage>
        <taxon>Eukaryota</taxon>
        <taxon>Viridiplantae</taxon>
        <taxon>Streptophyta</taxon>
        <taxon>Embryophyta</taxon>
        <taxon>Tracheophyta</taxon>
        <taxon>Spermatophyta</taxon>
        <taxon>Magnoliopsida</taxon>
        <taxon>eudicotyledons</taxon>
        <taxon>Gunneridae</taxon>
        <taxon>Pentapetalae</taxon>
        <taxon>asterids</taxon>
        <taxon>lamiids</taxon>
        <taxon>Lamiales</taxon>
        <taxon>Lamiaceae</taxon>
        <taxon>Nepetoideae</taxon>
        <taxon>Mentheae</taxon>
        <taxon>Salviinae</taxon>
        <taxon>Salvia</taxon>
        <taxon>Salvia subgen. Calosphace</taxon>
    </lineage>
</organism>
<evidence type="ECO:0000313" key="11">
    <source>
        <dbReference type="Proteomes" id="UP001567538"/>
    </source>
</evidence>
<dbReference type="EMBL" id="JBEAFC010000012">
    <property type="protein sequence ID" value="KAL1535150.1"/>
    <property type="molecule type" value="Genomic_DNA"/>
</dbReference>
<keyword evidence="2 10" id="KW-0328">Glycosyltransferase</keyword>